<dbReference type="Pfam" id="PF20530">
    <property type="entry name" value="DUF6745"/>
    <property type="match status" value="1"/>
</dbReference>
<sequence length="359" mass="39942">MSVLVQREAAAIREEWLGRASSTRPADRPAAEAAITGLYTLIGEAPPRFHWVSSPATAVATLPPGVRPRPSQAVEHLPSWPLPPRLKAVTDELRRDLDASLTPIHRRFDQVIRDNVGRPLARSAAALRMPLQGAHDSASHRRTSWYDTLCVSWLAHYDALRRIGGADFPPEASRRLGLWTAVARSCRWWWPREGVCTVAERPVALHTEAWGDDGEVRLHRADGPAVRYADGWEVHAWHGTRVPAWVIEDPDVRRIAREPNVEVRRCAVERLGWTAYIEQAGLRLVATAPDPGNPGAHLRLYDLRENARVLVAVNGSVERDGTRRGYGLTVPRFLDDPVAAAGWTYGLSAAQYSLLARRT</sequence>
<comment type="caution">
    <text evidence="2">The sequence shown here is derived from an EMBL/GenBank/DDBJ whole genome shotgun (WGS) entry which is preliminary data.</text>
</comment>
<protein>
    <submittedName>
        <fullName evidence="2">DUF6745 domain-containing protein</fullName>
    </submittedName>
</protein>
<feature type="domain" description="DUF6745" evidence="1">
    <location>
        <begin position="168"/>
        <end position="353"/>
    </location>
</feature>
<dbReference type="RefSeq" id="WP_397018160.1">
    <property type="nucleotide sequence ID" value="NZ_JBITMB010000001.1"/>
</dbReference>
<name>A0ABW7ZWV7_9ACTN</name>
<keyword evidence="3" id="KW-1185">Reference proteome</keyword>
<accession>A0ABW7ZWV7</accession>
<dbReference type="Proteomes" id="UP001612928">
    <property type="component" value="Unassembled WGS sequence"/>
</dbReference>
<reference evidence="2 3" key="1">
    <citation type="submission" date="2024-10" db="EMBL/GenBank/DDBJ databases">
        <title>The Natural Products Discovery Center: Release of the First 8490 Sequenced Strains for Exploring Actinobacteria Biosynthetic Diversity.</title>
        <authorList>
            <person name="Kalkreuter E."/>
            <person name="Kautsar S.A."/>
            <person name="Yang D."/>
            <person name="Bader C.D."/>
            <person name="Teijaro C.N."/>
            <person name="Fluegel L."/>
            <person name="Davis C.M."/>
            <person name="Simpson J.R."/>
            <person name="Lauterbach L."/>
            <person name="Steele A.D."/>
            <person name="Gui C."/>
            <person name="Meng S."/>
            <person name="Li G."/>
            <person name="Viehrig K."/>
            <person name="Ye F."/>
            <person name="Su P."/>
            <person name="Kiefer A.F."/>
            <person name="Nichols A."/>
            <person name="Cepeda A.J."/>
            <person name="Yan W."/>
            <person name="Fan B."/>
            <person name="Jiang Y."/>
            <person name="Adhikari A."/>
            <person name="Zheng C.-J."/>
            <person name="Schuster L."/>
            <person name="Cowan T.M."/>
            <person name="Smanski M.J."/>
            <person name="Chevrette M.G."/>
            <person name="De Carvalho L.P.S."/>
            <person name="Shen B."/>
        </authorList>
    </citation>
    <scope>NUCLEOTIDE SEQUENCE [LARGE SCALE GENOMIC DNA]</scope>
    <source>
        <strain evidence="2 3">NPDC049503</strain>
    </source>
</reference>
<evidence type="ECO:0000313" key="3">
    <source>
        <dbReference type="Proteomes" id="UP001612928"/>
    </source>
</evidence>
<evidence type="ECO:0000259" key="1">
    <source>
        <dbReference type="Pfam" id="PF20530"/>
    </source>
</evidence>
<dbReference type="InterPro" id="IPR046633">
    <property type="entry name" value="DUF6745"/>
</dbReference>
<proteinExistence type="predicted"/>
<evidence type="ECO:0000313" key="2">
    <source>
        <dbReference type="EMBL" id="MFI7438643.1"/>
    </source>
</evidence>
<dbReference type="EMBL" id="JBITMB010000001">
    <property type="protein sequence ID" value="MFI7438643.1"/>
    <property type="molecule type" value="Genomic_DNA"/>
</dbReference>
<organism evidence="2 3">
    <name type="scientific">Nonomuraea indica</name>
    <dbReference type="NCBI Taxonomy" id="1581193"/>
    <lineage>
        <taxon>Bacteria</taxon>
        <taxon>Bacillati</taxon>
        <taxon>Actinomycetota</taxon>
        <taxon>Actinomycetes</taxon>
        <taxon>Streptosporangiales</taxon>
        <taxon>Streptosporangiaceae</taxon>
        <taxon>Nonomuraea</taxon>
    </lineage>
</organism>
<gene>
    <name evidence="2" type="ORF">ACIBP5_01600</name>
</gene>